<protein>
    <recommendedName>
        <fullName evidence="2">non-specific protein-tyrosine kinase</fullName>
        <ecNumber evidence="2">2.7.10.2</ecNumber>
    </recommendedName>
</protein>
<feature type="domain" description="AAA" evidence="9">
    <location>
        <begin position="66"/>
        <end position="183"/>
    </location>
</feature>
<dbReference type="InterPro" id="IPR027417">
    <property type="entry name" value="P-loop_NTPase"/>
</dbReference>
<dbReference type="FunFam" id="3.40.50.300:FF:000527">
    <property type="entry name" value="Tyrosine-protein kinase etk"/>
    <property type="match status" value="1"/>
</dbReference>
<dbReference type="InterPro" id="IPR005702">
    <property type="entry name" value="Wzc-like_C"/>
</dbReference>
<keyword evidence="5 10" id="KW-0418">Kinase</keyword>
<reference evidence="10 11" key="1">
    <citation type="submission" date="2020-04" db="EMBL/GenBank/DDBJ databases">
        <authorList>
            <person name="Pajer P."/>
            <person name="Broz P."/>
        </authorList>
    </citation>
    <scope>NUCLEOTIDE SEQUENCE [LARGE SCALE GENOMIC DNA]</scope>
    <source>
        <strain evidence="11">NRL-ATB46093</strain>
    </source>
</reference>
<dbReference type="PANTHER" id="PTHR32309:SF13">
    <property type="entry name" value="FERRIC ENTEROBACTIN TRANSPORT PROTEIN FEPE"/>
    <property type="match status" value="1"/>
</dbReference>
<dbReference type="RefSeq" id="WP_176294022.1">
    <property type="nucleotide sequence ID" value="NZ_CP051177.1"/>
</dbReference>
<evidence type="ECO:0000256" key="6">
    <source>
        <dbReference type="ARBA" id="ARBA00022840"/>
    </source>
</evidence>
<dbReference type="Proteomes" id="UP000509222">
    <property type="component" value="Chromosome"/>
</dbReference>
<evidence type="ECO:0000313" key="11">
    <source>
        <dbReference type="Proteomes" id="UP000509222"/>
    </source>
</evidence>
<gene>
    <name evidence="10" type="ORF">HF394_02600</name>
</gene>
<dbReference type="PANTHER" id="PTHR32309">
    <property type="entry name" value="TYROSINE-PROTEIN KINASE"/>
    <property type="match status" value="1"/>
</dbReference>
<evidence type="ECO:0000256" key="2">
    <source>
        <dbReference type="ARBA" id="ARBA00011903"/>
    </source>
</evidence>
<dbReference type="SUPFAM" id="SSF52540">
    <property type="entry name" value="P-loop containing nucleoside triphosphate hydrolases"/>
    <property type="match status" value="1"/>
</dbReference>
<keyword evidence="3" id="KW-0808">Transferase</keyword>
<proteinExistence type="inferred from homology"/>
<dbReference type="CDD" id="cd05387">
    <property type="entry name" value="BY-kinase"/>
    <property type="match status" value="1"/>
</dbReference>
<evidence type="ECO:0000256" key="1">
    <source>
        <dbReference type="ARBA" id="ARBA00007316"/>
    </source>
</evidence>
<dbReference type="Gene3D" id="3.40.50.300">
    <property type="entry name" value="P-loop containing nucleotide triphosphate hydrolases"/>
    <property type="match status" value="1"/>
</dbReference>
<dbReference type="EC" id="2.7.10.2" evidence="2"/>
<dbReference type="EMBL" id="CP051177">
    <property type="protein sequence ID" value="QKX49559.1"/>
    <property type="molecule type" value="Genomic_DNA"/>
</dbReference>
<sequence length="241" mass="26610">MFEKLKNRKHEKRKRLQQTARKLVAHTNPRSFVVEQFRTLRTNINFSSPDADIRSIVVTSAAPEEGKSTAAANLAVVFAQEGKKVLLIDGDMRKPTTHHTFHMNNVTGLSNVLTRQASIEDAVRPTEVERLDLLTCGPIPPNPAELLASQQMNNMLESLKGMYDLVIFDAPPVLSVADGQILANKCEGTILVVNSGKTEKEQAAKAKEAIAASNSRIIGAVLNNFVPPKDSYYYQYYGSTK</sequence>
<dbReference type="GO" id="GO:0042802">
    <property type="term" value="F:identical protein binding"/>
    <property type="evidence" value="ECO:0007669"/>
    <property type="project" value="UniProtKB-ARBA"/>
</dbReference>
<evidence type="ECO:0000256" key="8">
    <source>
        <dbReference type="ARBA" id="ARBA00051245"/>
    </source>
</evidence>
<dbReference type="Pfam" id="PF13614">
    <property type="entry name" value="AAA_31"/>
    <property type="match status" value="1"/>
</dbReference>
<accession>A0A7H8Q6I4</accession>
<evidence type="ECO:0000256" key="5">
    <source>
        <dbReference type="ARBA" id="ARBA00022777"/>
    </source>
</evidence>
<keyword evidence="6" id="KW-0067">ATP-binding</keyword>
<evidence type="ECO:0000313" key="10">
    <source>
        <dbReference type="EMBL" id="QKX49559.1"/>
    </source>
</evidence>
<evidence type="ECO:0000256" key="3">
    <source>
        <dbReference type="ARBA" id="ARBA00022679"/>
    </source>
</evidence>
<dbReference type="GO" id="GO:0005524">
    <property type="term" value="F:ATP binding"/>
    <property type="evidence" value="ECO:0007669"/>
    <property type="project" value="UniProtKB-KW"/>
</dbReference>
<dbReference type="NCBIfam" id="TIGR01007">
    <property type="entry name" value="eps_fam"/>
    <property type="match status" value="1"/>
</dbReference>
<evidence type="ECO:0000256" key="4">
    <source>
        <dbReference type="ARBA" id="ARBA00022741"/>
    </source>
</evidence>
<comment type="catalytic activity">
    <reaction evidence="8">
        <text>L-tyrosyl-[protein] + ATP = O-phospho-L-tyrosyl-[protein] + ADP + H(+)</text>
        <dbReference type="Rhea" id="RHEA:10596"/>
        <dbReference type="Rhea" id="RHEA-COMP:10136"/>
        <dbReference type="Rhea" id="RHEA-COMP:20101"/>
        <dbReference type="ChEBI" id="CHEBI:15378"/>
        <dbReference type="ChEBI" id="CHEBI:30616"/>
        <dbReference type="ChEBI" id="CHEBI:46858"/>
        <dbReference type="ChEBI" id="CHEBI:61978"/>
        <dbReference type="ChEBI" id="CHEBI:456216"/>
        <dbReference type="EC" id="2.7.10.2"/>
    </reaction>
</comment>
<dbReference type="InterPro" id="IPR050445">
    <property type="entry name" value="Bact_polysacc_biosynth/exp"/>
</dbReference>
<dbReference type="GO" id="GO:0004715">
    <property type="term" value="F:non-membrane spanning protein tyrosine kinase activity"/>
    <property type="evidence" value="ECO:0007669"/>
    <property type="project" value="UniProtKB-EC"/>
</dbReference>
<organism evidence="10 11">
    <name type="scientific">Planococcus glaciei</name>
    <dbReference type="NCBI Taxonomy" id="459472"/>
    <lineage>
        <taxon>Bacteria</taxon>
        <taxon>Bacillati</taxon>
        <taxon>Bacillota</taxon>
        <taxon>Bacilli</taxon>
        <taxon>Bacillales</taxon>
        <taxon>Caryophanaceae</taxon>
        <taxon>Planococcus</taxon>
    </lineage>
</organism>
<reference evidence="11" key="2">
    <citation type="submission" date="2020-06" db="EMBL/GenBank/DDBJ databases">
        <title>Isolation of Planomicrobium glaciei.</title>
        <authorList>
            <person name="Malisova L."/>
            <person name="Safrankova R."/>
            <person name="Jakubu V."/>
            <person name="Spanelova P."/>
        </authorList>
    </citation>
    <scope>NUCLEOTIDE SEQUENCE [LARGE SCALE GENOMIC DNA]</scope>
    <source>
        <strain evidence="11">NRL-ATB46093</strain>
    </source>
</reference>
<dbReference type="InterPro" id="IPR025669">
    <property type="entry name" value="AAA_dom"/>
</dbReference>
<dbReference type="GO" id="GO:0005886">
    <property type="term" value="C:plasma membrane"/>
    <property type="evidence" value="ECO:0007669"/>
    <property type="project" value="TreeGrafter"/>
</dbReference>
<keyword evidence="7" id="KW-0829">Tyrosine-protein kinase</keyword>
<evidence type="ECO:0000259" key="9">
    <source>
        <dbReference type="Pfam" id="PF13614"/>
    </source>
</evidence>
<dbReference type="AlphaFoldDB" id="A0A7H8Q6I4"/>
<evidence type="ECO:0000256" key="7">
    <source>
        <dbReference type="ARBA" id="ARBA00023137"/>
    </source>
</evidence>
<keyword evidence="4" id="KW-0547">Nucleotide-binding</keyword>
<comment type="similarity">
    <text evidence="1">Belongs to the CpsD/CapB family.</text>
</comment>
<keyword evidence="11" id="KW-1185">Reference proteome</keyword>
<name>A0A7H8Q6I4_9BACL</name>